<feature type="compositionally biased region" description="Basic and acidic residues" evidence="1">
    <location>
        <begin position="94"/>
        <end position="107"/>
    </location>
</feature>
<evidence type="ECO:0000256" key="1">
    <source>
        <dbReference type="SAM" id="MobiDB-lite"/>
    </source>
</evidence>
<protein>
    <submittedName>
        <fullName evidence="2">Uncharacterized protein</fullName>
    </submittedName>
</protein>
<gene>
    <name evidence="2" type="ORF">MPL3365_30197</name>
</gene>
<feature type="region of interest" description="Disordered" evidence="1">
    <location>
        <begin position="86"/>
        <end position="107"/>
    </location>
</feature>
<accession>A0A090GV24</accession>
<dbReference type="AlphaFoldDB" id="A0A090GV24"/>
<sequence length="156" mass="17209">MSDRISRTQAITRVMLATKLTRADAEEWLDDAFPIEPPQLTRDPAGIRDPLRFYAGGLTYVDIEAGQDSDVDLESLEEALADLLGTRTAQPRKAGKDRSFEKDDKPLVEQMRSHVQGGLTPSAAALLFVDEAVGGGSAESKQRRLQRLYSKIYGET</sequence>
<dbReference type="Proteomes" id="UP000046122">
    <property type="component" value="Unassembled WGS sequence"/>
</dbReference>
<evidence type="ECO:0000313" key="3">
    <source>
        <dbReference type="Proteomes" id="UP000046122"/>
    </source>
</evidence>
<organism evidence="2 3">
    <name type="scientific">Mesorhizobium plurifarium</name>
    <dbReference type="NCBI Taxonomy" id="69974"/>
    <lineage>
        <taxon>Bacteria</taxon>
        <taxon>Pseudomonadati</taxon>
        <taxon>Pseudomonadota</taxon>
        <taxon>Alphaproteobacteria</taxon>
        <taxon>Hyphomicrobiales</taxon>
        <taxon>Phyllobacteriaceae</taxon>
        <taxon>Mesorhizobium</taxon>
    </lineage>
</organism>
<reference evidence="2 3" key="1">
    <citation type="submission" date="2014-08" db="EMBL/GenBank/DDBJ databases">
        <authorList>
            <person name="Moulin Lionel"/>
        </authorList>
    </citation>
    <scope>NUCLEOTIDE SEQUENCE [LARGE SCALE GENOMIC DNA]</scope>
</reference>
<dbReference type="EMBL" id="CCNE01000023">
    <property type="protein sequence ID" value="CDX58589.1"/>
    <property type="molecule type" value="Genomic_DNA"/>
</dbReference>
<proteinExistence type="predicted"/>
<name>A0A090GV24_MESPL</name>
<evidence type="ECO:0000313" key="2">
    <source>
        <dbReference type="EMBL" id="CDX58589.1"/>
    </source>
</evidence>